<feature type="domain" description="HTH gntR-type" evidence="4">
    <location>
        <begin position="1"/>
        <end position="63"/>
    </location>
</feature>
<dbReference type="PANTHER" id="PTHR43537">
    <property type="entry name" value="TRANSCRIPTIONAL REGULATOR, GNTR FAMILY"/>
    <property type="match status" value="1"/>
</dbReference>
<keyword evidence="1" id="KW-0805">Transcription regulation</keyword>
<dbReference type="CDD" id="cd07377">
    <property type="entry name" value="WHTH_GntR"/>
    <property type="match status" value="1"/>
</dbReference>
<evidence type="ECO:0000256" key="1">
    <source>
        <dbReference type="ARBA" id="ARBA00023015"/>
    </source>
</evidence>
<dbReference type="InterPro" id="IPR036388">
    <property type="entry name" value="WH-like_DNA-bd_sf"/>
</dbReference>
<evidence type="ECO:0000256" key="2">
    <source>
        <dbReference type="ARBA" id="ARBA00023125"/>
    </source>
</evidence>
<dbReference type="PRINTS" id="PR00035">
    <property type="entry name" value="HTHGNTR"/>
</dbReference>
<proteinExistence type="predicted"/>
<dbReference type="Gene3D" id="1.10.10.10">
    <property type="entry name" value="Winged helix-like DNA-binding domain superfamily/Winged helix DNA-binding domain"/>
    <property type="match status" value="1"/>
</dbReference>
<dbReference type="InterPro" id="IPR011711">
    <property type="entry name" value="GntR_C"/>
</dbReference>
<dbReference type="Pfam" id="PF07729">
    <property type="entry name" value="FCD"/>
    <property type="match status" value="1"/>
</dbReference>
<name>A0A5Q2QDT9_9GAMM</name>
<gene>
    <name evidence="5" type="ORF">GH975_07775</name>
</gene>
<reference evidence="5 6" key="1">
    <citation type="submission" date="2019-11" db="EMBL/GenBank/DDBJ databases">
        <authorList>
            <person name="Khan S.A."/>
            <person name="Jeon C.O."/>
            <person name="Chun B.H."/>
        </authorList>
    </citation>
    <scope>NUCLEOTIDE SEQUENCE [LARGE SCALE GENOMIC DNA]</scope>
    <source>
        <strain evidence="5 6">IMCC 1097</strain>
    </source>
</reference>
<dbReference type="PROSITE" id="PS50949">
    <property type="entry name" value="HTH_GNTR"/>
    <property type="match status" value="1"/>
</dbReference>
<dbReference type="AlphaFoldDB" id="A0A5Q2QDT9"/>
<dbReference type="KEGG" id="llp:GH975_07775"/>
<evidence type="ECO:0000256" key="3">
    <source>
        <dbReference type="ARBA" id="ARBA00023163"/>
    </source>
</evidence>
<dbReference type="SMART" id="SM00895">
    <property type="entry name" value="FCD"/>
    <property type="match status" value="1"/>
</dbReference>
<organism evidence="5 6">
    <name type="scientific">Litorivicinus lipolyticus</name>
    <dbReference type="NCBI Taxonomy" id="418701"/>
    <lineage>
        <taxon>Bacteria</taxon>
        <taxon>Pseudomonadati</taxon>
        <taxon>Pseudomonadota</taxon>
        <taxon>Gammaproteobacteria</taxon>
        <taxon>Oceanospirillales</taxon>
        <taxon>Litorivicinaceae</taxon>
        <taxon>Litorivicinus</taxon>
    </lineage>
</organism>
<dbReference type="SMART" id="SM00345">
    <property type="entry name" value="HTH_GNTR"/>
    <property type="match status" value="1"/>
</dbReference>
<dbReference type="InterPro" id="IPR008920">
    <property type="entry name" value="TF_FadR/GntR_C"/>
</dbReference>
<accession>A0A5Q2QDT9</accession>
<dbReference type="GO" id="GO:0003700">
    <property type="term" value="F:DNA-binding transcription factor activity"/>
    <property type="evidence" value="ECO:0007669"/>
    <property type="project" value="InterPro"/>
</dbReference>
<dbReference type="Gene3D" id="1.20.120.530">
    <property type="entry name" value="GntR ligand-binding domain-like"/>
    <property type="match status" value="1"/>
</dbReference>
<dbReference type="SUPFAM" id="SSF48008">
    <property type="entry name" value="GntR ligand-binding domain-like"/>
    <property type="match status" value="1"/>
</dbReference>
<dbReference type="EMBL" id="CP045871">
    <property type="protein sequence ID" value="QGG81304.1"/>
    <property type="molecule type" value="Genomic_DNA"/>
</dbReference>
<evidence type="ECO:0000313" key="5">
    <source>
        <dbReference type="EMBL" id="QGG81304.1"/>
    </source>
</evidence>
<dbReference type="GO" id="GO:0003677">
    <property type="term" value="F:DNA binding"/>
    <property type="evidence" value="ECO:0007669"/>
    <property type="project" value="UniProtKB-KW"/>
</dbReference>
<dbReference type="SUPFAM" id="SSF46785">
    <property type="entry name" value="Winged helix' DNA-binding domain"/>
    <property type="match status" value="1"/>
</dbReference>
<dbReference type="Proteomes" id="UP000388235">
    <property type="component" value="Chromosome"/>
</dbReference>
<dbReference type="InterPro" id="IPR036390">
    <property type="entry name" value="WH_DNA-bd_sf"/>
</dbReference>
<dbReference type="InterPro" id="IPR000524">
    <property type="entry name" value="Tscrpt_reg_HTH_GntR"/>
</dbReference>
<dbReference type="Pfam" id="PF00392">
    <property type="entry name" value="GntR"/>
    <property type="match status" value="1"/>
</dbReference>
<dbReference type="PANTHER" id="PTHR43537:SF5">
    <property type="entry name" value="UXU OPERON TRANSCRIPTIONAL REGULATOR"/>
    <property type="match status" value="1"/>
</dbReference>
<keyword evidence="2" id="KW-0238">DNA-binding</keyword>
<keyword evidence="3" id="KW-0804">Transcription</keyword>
<dbReference type="OrthoDB" id="1040417at2"/>
<evidence type="ECO:0000259" key="4">
    <source>
        <dbReference type="PROSITE" id="PS50949"/>
    </source>
</evidence>
<protein>
    <submittedName>
        <fullName evidence="5">FCD domain-containing protein</fullName>
    </submittedName>
</protein>
<keyword evidence="6" id="KW-1185">Reference proteome</keyword>
<evidence type="ECO:0000313" key="6">
    <source>
        <dbReference type="Proteomes" id="UP000388235"/>
    </source>
</evidence>
<sequence length="221" mass="23494">MAAGLEQLLASGALAVGDRLPSESSLAATHGVSRTVVREAIAVLRACGLVQSRQGAGVYVIRQTRFGNELLKPVDPSRVSSAIELLELRAAVEIEAAGLAAERRSPAQEGRVLEACATFQSALDRAEPTADADFAFHQSIALATNNPRFAEFLNMIGSSIIPRRRISGEGEDQVSADYLRKIQGEHEAIASAISQSDPGAARAAMRAHLEGSSVRYRAMIE</sequence>